<organism evidence="15">
    <name type="scientific">Cuerna arida</name>
    <dbReference type="NCBI Taxonomy" id="1464854"/>
    <lineage>
        <taxon>Eukaryota</taxon>
        <taxon>Metazoa</taxon>
        <taxon>Ecdysozoa</taxon>
        <taxon>Arthropoda</taxon>
        <taxon>Hexapoda</taxon>
        <taxon>Insecta</taxon>
        <taxon>Pterygota</taxon>
        <taxon>Neoptera</taxon>
        <taxon>Paraneoptera</taxon>
        <taxon>Hemiptera</taxon>
        <taxon>Auchenorrhyncha</taxon>
        <taxon>Membracoidea</taxon>
        <taxon>Cicadellidae</taxon>
        <taxon>Cicadellinae</taxon>
        <taxon>Proconiini</taxon>
        <taxon>Cuerna</taxon>
    </lineage>
</organism>
<reference evidence="15" key="1">
    <citation type="submission" date="2015-11" db="EMBL/GenBank/DDBJ databases">
        <title>De novo transcriptome assembly of four potential Pierce s Disease insect vectors from Arizona vineyards.</title>
        <authorList>
            <person name="Tassone E.E."/>
        </authorList>
    </citation>
    <scope>NUCLEOTIDE SEQUENCE</scope>
</reference>
<dbReference type="EMBL" id="GECZ01026018">
    <property type="protein sequence ID" value="JAS43751.1"/>
    <property type="molecule type" value="Transcribed_RNA"/>
</dbReference>
<evidence type="ECO:0000256" key="11">
    <source>
        <dbReference type="ARBA" id="ARBA00023033"/>
    </source>
</evidence>
<comment type="subcellular location">
    <subcellularLocation>
        <location evidence="3">Endoplasmic reticulum membrane</location>
        <topology evidence="3">Peripheral membrane protein</topology>
    </subcellularLocation>
    <subcellularLocation>
        <location evidence="2">Microsome membrane</location>
        <topology evidence="2">Peripheral membrane protein</topology>
    </subcellularLocation>
</comment>
<dbReference type="InterPro" id="IPR036396">
    <property type="entry name" value="Cyt_P450_sf"/>
</dbReference>
<dbReference type="CDD" id="cd11056">
    <property type="entry name" value="CYP6-like"/>
    <property type="match status" value="1"/>
</dbReference>
<evidence type="ECO:0008006" key="16">
    <source>
        <dbReference type="Google" id="ProtNLM"/>
    </source>
</evidence>
<dbReference type="Pfam" id="PF00067">
    <property type="entry name" value="p450"/>
    <property type="match status" value="1"/>
</dbReference>
<keyword evidence="10 13" id="KW-0408">Iron</keyword>
<evidence type="ECO:0000256" key="13">
    <source>
        <dbReference type="PIRSR" id="PIRSR602401-1"/>
    </source>
</evidence>
<evidence type="ECO:0000256" key="14">
    <source>
        <dbReference type="RuleBase" id="RU000461"/>
    </source>
</evidence>
<keyword evidence="6 13" id="KW-0479">Metal-binding</keyword>
<protein>
    <recommendedName>
        <fullName evidence="16">Cytochrome P450</fullName>
    </recommendedName>
</protein>
<evidence type="ECO:0000256" key="10">
    <source>
        <dbReference type="ARBA" id="ARBA00023004"/>
    </source>
</evidence>
<dbReference type="InterPro" id="IPR001128">
    <property type="entry name" value="Cyt_P450"/>
</dbReference>
<evidence type="ECO:0000256" key="2">
    <source>
        <dbReference type="ARBA" id="ARBA00004174"/>
    </source>
</evidence>
<dbReference type="PANTHER" id="PTHR24292:SF54">
    <property type="entry name" value="CYP9F3-RELATED"/>
    <property type="match status" value="1"/>
</dbReference>
<proteinExistence type="inferred from homology"/>
<dbReference type="InterPro" id="IPR050476">
    <property type="entry name" value="Insect_CytP450_Detox"/>
</dbReference>
<evidence type="ECO:0000256" key="6">
    <source>
        <dbReference type="ARBA" id="ARBA00022723"/>
    </source>
</evidence>
<dbReference type="GO" id="GO:0005789">
    <property type="term" value="C:endoplasmic reticulum membrane"/>
    <property type="evidence" value="ECO:0007669"/>
    <property type="project" value="UniProtKB-SubCell"/>
</dbReference>
<dbReference type="InterPro" id="IPR002401">
    <property type="entry name" value="Cyt_P450_E_grp-I"/>
</dbReference>
<keyword evidence="12" id="KW-0472">Membrane</keyword>
<dbReference type="PANTHER" id="PTHR24292">
    <property type="entry name" value="CYTOCHROME P450"/>
    <property type="match status" value="1"/>
</dbReference>
<keyword evidence="11 14" id="KW-0503">Monooxygenase</keyword>
<dbReference type="SUPFAM" id="SSF48264">
    <property type="entry name" value="Cytochrome P450"/>
    <property type="match status" value="1"/>
</dbReference>
<evidence type="ECO:0000256" key="12">
    <source>
        <dbReference type="ARBA" id="ARBA00023136"/>
    </source>
</evidence>
<dbReference type="GO" id="GO:0004497">
    <property type="term" value="F:monooxygenase activity"/>
    <property type="evidence" value="ECO:0007669"/>
    <property type="project" value="UniProtKB-KW"/>
</dbReference>
<evidence type="ECO:0000256" key="5">
    <source>
        <dbReference type="ARBA" id="ARBA00022617"/>
    </source>
</evidence>
<evidence type="ECO:0000313" key="15">
    <source>
        <dbReference type="EMBL" id="JAS43751.1"/>
    </source>
</evidence>
<dbReference type="GO" id="GO:0005506">
    <property type="term" value="F:iron ion binding"/>
    <property type="evidence" value="ECO:0007669"/>
    <property type="project" value="InterPro"/>
</dbReference>
<evidence type="ECO:0000256" key="1">
    <source>
        <dbReference type="ARBA" id="ARBA00001971"/>
    </source>
</evidence>
<name>A0A1B6F0X7_9HEMI</name>
<evidence type="ECO:0000256" key="3">
    <source>
        <dbReference type="ARBA" id="ARBA00004406"/>
    </source>
</evidence>
<evidence type="ECO:0000256" key="9">
    <source>
        <dbReference type="ARBA" id="ARBA00023002"/>
    </source>
</evidence>
<evidence type="ECO:0000256" key="8">
    <source>
        <dbReference type="ARBA" id="ARBA00022848"/>
    </source>
</evidence>
<keyword evidence="9 14" id="KW-0560">Oxidoreductase</keyword>
<gene>
    <name evidence="15" type="ORF">g.40099</name>
</gene>
<dbReference type="InterPro" id="IPR017972">
    <property type="entry name" value="Cyt_P450_CS"/>
</dbReference>
<dbReference type="FunFam" id="1.10.630.10:FF:000042">
    <property type="entry name" value="Cytochrome P450"/>
    <property type="match status" value="1"/>
</dbReference>
<dbReference type="PRINTS" id="PR00385">
    <property type="entry name" value="P450"/>
</dbReference>
<accession>A0A1B6F0X7</accession>
<keyword evidence="7" id="KW-0256">Endoplasmic reticulum</keyword>
<comment type="cofactor">
    <cofactor evidence="1 13">
        <name>heme</name>
        <dbReference type="ChEBI" id="CHEBI:30413"/>
    </cofactor>
</comment>
<dbReference type="Gene3D" id="1.10.630.10">
    <property type="entry name" value="Cytochrome P450"/>
    <property type="match status" value="1"/>
</dbReference>
<dbReference type="PROSITE" id="PS00086">
    <property type="entry name" value="CYTOCHROME_P450"/>
    <property type="match status" value="1"/>
</dbReference>
<dbReference type="GO" id="GO:0020037">
    <property type="term" value="F:heme binding"/>
    <property type="evidence" value="ECO:0007669"/>
    <property type="project" value="InterPro"/>
</dbReference>
<comment type="similarity">
    <text evidence="4 14">Belongs to the cytochrome P450 family.</text>
</comment>
<keyword evidence="8" id="KW-0492">Microsome</keyword>
<evidence type="ECO:0000256" key="7">
    <source>
        <dbReference type="ARBA" id="ARBA00022824"/>
    </source>
</evidence>
<sequence length="512" mass="57743">MGFITLLLLCLSTLIITLLVCLVCYVKSVKRYFENRGMPFDGPSLSLTSLIPSAPVQNSFSSILADLYTKNKEHKVVGYLSLWKKKVLIVDLNVIRDVLLKDFDMFQDRGLYYNKEVDPLSAHIFALAGQEWKMTRAKMSPTFSSGKMKGMFSIIVECAKVMIKVAEQLSSNNKSVDCQTLFSRYGLAVISNTSFGLDSDALTNEDSRFVKMANKLFAPTAERILTALLRFNNDVARLFKMKVTPPDVSDFFISLVMDAIKYREANSVVRNDYLQLLIQLRDSGSLGTEDAKLKFSDMEVAAEAFVFIVAGSETTSRAMSFCLYELAMNPAIQARLLEEVDSLREISYDSITNLEYLDMVVDETLRKYPPVAFLVRESSQDYQIAGTKIVIEKGTQVLISVQGLHYDPDLFADPERFIPERFSKENKVNIKPYSYMPFGEGPRFCIGQRFGKMTVKTGLAMLLRKFQVHRSSSTPETIKFHPRTVITTALGGIWLKLKDRSSGETVDLEDNS</sequence>
<evidence type="ECO:0000256" key="4">
    <source>
        <dbReference type="ARBA" id="ARBA00010617"/>
    </source>
</evidence>
<dbReference type="PRINTS" id="PR00463">
    <property type="entry name" value="EP450I"/>
</dbReference>
<dbReference type="GO" id="GO:0016705">
    <property type="term" value="F:oxidoreductase activity, acting on paired donors, with incorporation or reduction of molecular oxygen"/>
    <property type="evidence" value="ECO:0007669"/>
    <property type="project" value="InterPro"/>
</dbReference>
<keyword evidence="5 13" id="KW-0349">Heme</keyword>
<feature type="binding site" description="axial binding residue" evidence="13">
    <location>
        <position position="445"/>
    </location>
    <ligand>
        <name>heme</name>
        <dbReference type="ChEBI" id="CHEBI:30413"/>
    </ligand>
    <ligandPart>
        <name>Fe</name>
        <dbReference type="ChEBI" id="CHEBI:18248"/>
    </ligandPart>
</feature>
<dbReference type="AlphaFoldDB" id="A0A1B6F0X7"/>